<protein>
    <recommendedName>
        <fullName evidence="6">Prepilin-type N-terminal cleavage/methylation domain-containing protein</fullName>
    </recommendedName>
</protein>
<keyword evidence="5" id="KW-1185">Reference proteome</keyword>
<dbReference type="PROSITE" id="PS00409">
    <property type="entry name" value="PROKAR_NTER_METHYL"/>
    <property type="match status" value="1"/>
</dbReference>
<proteinExistence type="predicted"/>
<dbReference type="InterPro" id="IPR012902">
    <property type="entry name" value="N_methyl_site"/>
</dbReference>
<sequence>MRDNQHGITLVELLGVLAILSIILLLIGSAHIFGQKQLVYQTDEVNQQNDVRLVVSQLTTDFRSTTADKYIEDAEGYHLGSHVYKFNESSVFRNGEKLSDNIARFELAPIKDDADVLVGVDIVIESLLGGQGSQTTVETAIYFRK</sequence>
<evidence type="ECO:0000256" key="1">
    <source>
        <dbReference type="ARBA" id="ARBA00004241"/>
    </source>
</evidence>
<evidence type="ECO:0000256" key="2">
    <source>
        <dbReference type="ARBA" id="ARBA00023287"/>
    </source>
</evidence>
<dbReference type="Proteomes" id="UP000006294">
    <property type="component" value="Chromosome"/>
</dbReference>
<dbReference type="OrthoDB" id="2968679at2"/>
<dbReference type="HOGENOM" id="CLU_1782809_0_0_9"/>
<gene>
    <name evidence="4" type="ordered locus">AXY_10010</name>
</gene>
<dbReference type="EMBL" id="AP012050">
    <property type="protein sequence ID" value="BAM47133.1"/>
    <property type="molecule type" value="Genomic_DNA"/>
</dbReference>
<accession>K0J774</accession>
<dbReference type="RefSeq" id="WP_015009738.1">
    <property type="nucleotide sequence ID" value="NC_018704.1"/>
</dbReference>
<evidence type="ECO:0000313" key="4">
    <source>
        <dbReference type="EMBL" id="BAM47133.1"/>
    </source>
</evidence>
<keyword evidence="2" id="KW-0178">Competence</keyword>
<keyword evidence="3" id="KW-0812">Transmembrane</keyword>
<dbReference type="AlphaFoldDB" id="K0J774"/>
<dbReference type="Pfam" id="PF07963">
    <property type="entry name" value="N_methyl"/>
    <property type="match status" value="1"/>
</dbReference>
<evidence type="ECO:0008006" key="6">
    <source>
        <dbReference type="Google" id="ProtNLM"/>
    </source>
</evidence>
<comment type="subcellular location">
    <subcellularLocation>
        <location evidence="1">Cell surface</location>
    </subcellularLocation>
</comment>
<dbReference type="KEGG" id="axl:AXY_10010"/>
<dbReference type="GO" id="GO:0030420">
    <property type="term" value="P:establishment of competence for transformation"/>
    <property type="evidence" value="ECO:0007669"/>
    <property type="project" value="UniProtKB-KW"/>
</dbReference>
<evidence type="ECO:0000313" key="5">
    <source>
        <dbReference type="Proteomes" id="UP000006294"/>
    </source>
</evidence>
<name>K0J774_AMPXN</name>
<dbReference type="STRING" id="698758.AXY_10010"/>
<keyword evidence="3" id="KW-0472">Membrane</keyword>
<keyword evidence="3" id="KW-1133">Transmembrane helix</keyword>
<organism evidence="4 5">
    <name type="scientific">Amphibacillus xylanus (strain ATCC 51415 / DSM 6626 / JCM 7361 / LMG 17667 / NBRC 15112 / Ep01)</name>
    <dbReference type="NCBI Taxonomy" id="698758"/>
    <lineage>
        <taxon>Bacteria</taxon>
        <taxon>Bacillati</taxon>
        <taxon>Bacillota</taxon>
        <taxon>Bacilli</taxon>
        <taxon>Bacillales</taxon>
        <taxon>Bacillaceae</taxon>
        <taxon>Amphibacillus</taxon>
    </lineage>
</organism>
<feature type="transmembrane region" description="Helical" evidence="3">
    <location>
        <begin position="6"/>
        <end position="27"/>
    </location>
</feature>
<dbReference type="eggNOG" id="ENOG5032YBQ">
    <property type="taxonomic scope" value="Bacteria"/>
</dbReference>
<dbReference type="GO" id="GO:0009986">
    <property type="term" value="C:cell surface"/>
    <property type="evidence" value="ECO:0007669"/>
    <property type="project" value="UniProtKB-SubCell"/>
</dbReference>
<reference evidence="4 5" key="1">
    <citation type="submission" date="2011-01" db="EMBL/GenBank/DDBJ databases">
        <title>Whole genome sequence of Amphibacillus xylinus NBRC 15112.</title>
        <authorList>
            <person name="Nakazawa H."/>
            <person name="Katano Y."/>
            <person name="Nakamura S."/>
            <person name="Sasagawa M."/>
            <person name="Fukada J."/>
            <person name="Arai T."/>
            <person name="Sasakura N."/>
            <person name="Mochizuki D."/>
            <person name="Hosoyama A."/>
            <person name="Harada K."/>
            <person name="Horikawa H."/>
            <person name="Kato Y."/>
            <person name="Harada T."/>
            <person name="Sasaki K."/>
            <person name="Sekiguchi M."/>
            <person name="Hodoyama M."/>
            <person name="Nishiko R."/>
            <person name="Narita H."/>
            <person name="Hanamaki A."/>
            <person name="Hata C."/>
            <person name="Konno Y."/>
            <person name="Niimura Y."/>
            <person name="Yamazaki S."/>
            <person name="Fujita N."/>
        </authorList>
    </citation>
    <scope>NUCLEOTIDE SEQUENCE [LARGE SCALE GENOMIC DNA]</scope>
    <source>
        <strain evidence="5">ATCC 51415 / DSM 6626 / JCM 7361 / LMG 17667 / NBRC 15112 / Ep01</strain>
    </source>
</reference>
<evidence type="ECO:0000256" key="3">
    <source>
        <dbReference type="SAM" id="Phobius"/>
    </source>
</evidence>